<organism evidence="2">
    <name type="scientific">Kitasatospora sp. CMC57</name>
    <dbReference type="NCBI Taxonomy" id="3231513"/>
    <lineage>
        <taxon>Bacteria</taxon>
        <taxon>Bacillati</taxon>
        <taxon>Actinomycetota</taxon>
        <taxon>Actinomycetes</taxon>
        <taxon>Kitasatosporales</taxon>
        <taxon>Streptomycetaceae</taxon>
        <taxon>Kitasatospora</taxon>
    </lineage>
</organism>
<proteinExistence type="predicted"/>
<accession>A0AB33JXS0</accession>
<dbReference type="EMBL" id="AP035881">
    <property type="protein sequence ID" value="BFP47967.1"/>
    <property type="molecule type" value="Genomic_DNA"/>
</dbReference>
<feature type="region of interest" description="Disordered" evidence="1">
    <location>
        <begin position="124"/>
        <end position="152"/>
    </location>
</feature>
<protein>
    <submittedName>
        <fullName evidence="2">Uncharacterized protein</fullName>
    </submittedName>
</protein>
<dbReference type="AlphaFoldDB" id="A0AB33JXS0"/>
<evidence type="ECO:0000313" key="2">
    <source>
        <dbReference type="EMBL" id="BFP47967.1"/>
    </source>
</evidence>
<sequence length="152" mass="16795">MAGITRRSRELAGAEEWPGCWCGWWGALSLGARFVKPADDWPPSGPVSLLLTLLKALQPPRLCVVVPWCRTARRDRRIAPQTALTVKPLVKIESTGWTVAVVTSSPSDAMSTWQFGVMHSITKRGSRRPPCEEGRSIDGWLPHDPPVGRTEE</sequence>
<name>A0AB33JXS0_9ACTN</name>
<evidence type="ECO:0000256" key="1">
    <source>
        <dbReference type="SAM" id="MobiDB-lite"/>
    </source>
</evidence>
<gene>
    <name evidence="2" type="ORF">KCMC57_43350</name>
</gene>
<reference evidence="2" key="1">
    <citation type="submission" date="2024-07" db="EMBL/GenBank/DDBJ databases">
        <title>Complete genome sequences of cellulolytic bacteria, Kitasatospora sp. CMC57 and Streptomyces sp. CMC78, isolated from Japanese agricultural soil.</title>
        <authorList>
            <person name="Hashimoto T."/>
            <person name="Ito M."/>
            <person name="Iwamoto M."/>
            <person name="Fukahori D."/>
            <person name="Shoda T."/>
            <person name="Sakoda M."/>
            <person name="Morohoshi T."/>
            <person name="Mitsuboshi M."/>
            <person name="Nishizawa T."/>
        </authorList>
    </citation>
    <scope>NUCLEOTIDE SEQUENCE</scope>
    <source>
        <strain evidence="2">CMC57</strain>
    </source>
</reference>